<dbReference type="Gene3D" id="1.20.120.450">
    <property type="entry name" value="dinb family like domain"/>
    <property type="match status" value="1"/>
</dbReference>
<name>A0A1T5NCC8_9BACT</name>
<dbReference type="Proteomes" id="UP000190166">
    <property type="component" value="Unassembled WGS sequence"/>
</dbReference>
<dbReference type="InterPro" id="IPR024775">
    <property type="entry name" value="DinB-like"/>
</dbReference>
<proteinExistence type="predicted"/>
<feature type="domain" description="DinB-like" evidence="1">
    <location>
        <begin position="12"/>
        <end position="160"/>
    </location>
</feature>
<reference evidence="2 3" key="1">
    <citation type="submission" date="2017-02" db="EMBL/GenBank/DDBJ databases">
        <authorList>
            <person name="Peterson S.W."/>
        </authorList>
    </citation>
    <scope>NUCLEOTIDE SEQUENCE [LARGE SCALE GENOMIC DNA]</scope>
    <source>
        <strain evidence="2 3">DSM 18108</strain>
    </source>
</reference>
<dbReference type="InterPro" id="IPR034660">
    <property type="entry name" value="DinB/YfiT-like"/>
</dbReference>
<dbReference type="AlphaFoldDB" id="A0A1T5NCC8"/>
<dbReference type="EMBL" id="FUZZ01000001">
    <property type="protein sequence ID" value="SKC98121.1"/>
    <property type="molecule type" value="Genomic_DNA"/>
</dbReference>
<gene>
    <name evidence="2" type="ORF">SAMN05660461_1103</name>
</gene>
<keyword evidence="3" id="KW-1185">Reference proteome</keyword>
<dbReference type="Pfam" id="PF12867">
    <property type="entry name" value="DinB_2"/>
    <property type="match status" value="1"/>
</dbReference>
<dbReference type="RefSeq" id="WP_079468392.1">
    <property type="nucleotide sequence ID" value="NZ_FUZZ01000001.1"/>
</dbReference>
<evidence type="ECO:0000313" key="2">
    <source>
        <dbReference type="EMBL" id="SKC98121.1"/>
    </source>
</evidence>
<evidence type="ECO:0000259" key="1">
    <source>
        <dbReference type="Pfam" id="PF12867"/>
    </source>
</evidence>
<accession>A0A1T5NCC8</accession>
<dbReference type="SUPFAM" id="SSF109854">
    <property type="entry name" value="DinB/YfiT-like putative metalloenzymes"/>
    <property type="match status" value="1"/>
</dbReference>
<evidence type="ECO:0000313" key="3">
    <source>
        <dbReference type="Proteomes" id="UP000190166"/>
    </source>
</evidence>
<sequence>METNQVALRQHFNETIEKWMAHLNDYTLKMLCRKPREDAWSLGQVYLHIIADTSYFVEQMKAALLDNANHDKAMHKHAKVMFANNAFPDMLLGNPSNDPYSRQPQSKDELLQGLLRLKQEVNAIDLSTARGKTEHPGLLFFNSLEWLQFAEMHMRHHLRQKERIDEQLFRS</sequence>
<organism evidence="2 3">
    <name type="scientific">Chitinophaga ginsengisegetis</name>
    <dbReference type="NCBI Taxonomy" id="393003"/>
    <lineage>
        <taxon>Bacteria</taxon>
        <taxon>Pseudomonadati</taxon>
        <taxon>Bacteroidota</taxon>
        <taxon>Chitinophagia</taxon>
        <taxon>Chitinophagales</taxon>
        <taxon>Chitinophagaceae</taxon>
        <taxon>Chitinophaga</taxon>
    </lineage>
</organism>
<dbReference type="STRING" id="393003.SAMN05660461_1103"/>
<protein>
    <submittedName>
        <fullName evidence="2">DinB superfamily protein</fullName>
    </submittedName>
</protein>